<comment type="caution">
    <text evidence="2">The sequence shown here is derived from an EMBL/GenBank/DDBJ whole genome shotgun (WGS) entry which is preliminary data.</text>
</comment>
<feature type="compositionally biased region" description="Basic and acidic residues" evidence="1">
    <location>
        <begin position="210"/>
        <end position="222"/>
    </location>
</feature>
<evidence type="ECO:0000256" key="1">
    <source>
        <dbReference type="SAM" id="MobiDB-lite"/>
    </source>
</evidence>
<sequence length="222" mass="23581">MAVGANVFACGIPNRCKIEIAESISYTGGQARVVLGGIPGRVTIGDGSIGVMSSSTTLVPPPAAAEPSHHTLRLRLKPKGSVAGYVDGAWWPRSRDLAAELPALLAVLAIRPGTIERVTYNLTTWTSVPRRLLIEGSAVRMEGFRSQPPCTVTVAGQGRQRLTLLILPPDAPEATAHETLMRAARRDNADSPDTLLAPRRAAGGEFSDGATERWEVDGGRVR</sequence>
<dbReference type="Pfam" id="PF19457">
    <property type="entry name" value="DUF5994"/>
    <property type="match status" value="1"/>
</dbReference>
<keyword evidence="3" id="KW-1185">Reference proteome</keyword>
<feature type="region of interest" description="Disordered" evidence="1">
    <location>
        <begin position="184"/>
        <end position="222"/>
    </location>
</feature>
<name>A0ABP7HC98_9PSEU</name>
<accession>A0ABP7HC98</accession>
<dbReference type="EMBL" id="BAABCM010000001">
    <property type="protein sequence ID" value="GAA3788474.1"/>
    <property type="molecule type" value="Genomic_DNA"/>
</dbReference>
<evidence type="ECO:0000313" key="3">
    <source>
        <dbReference type="Proteomes" id="UP001501624"/>
    </source>
</evidence>
<gene>
    <name evidence="2" type="ORF">GCM10022380_00750</name>
</gene>
<protein>
    <submittedName>
        <fullName evidence="2">Uncharacterized protein</fullName>
    </submittedName>
</protein>
<reference evidence="3" key="1">
    <citation type="journal article" date="2019" name="Int. J. Syst. Evol. Microbiol.">
        <title>The Global Catalogue of Microorganisms (GCM) 10K type strain sequencing project: providing services to taxonomists for standard genome sequencing and annotation.</title>
        <authorList>
            <consortium name="The Broad Institute Genomics Platform"/>
            <consortium name="The Broad Institute Genome Sequencing Center for Infectious Disease"/>
            <person name="Wu L."/>
            <person name="Ma J."/>
        </authorList>
    </citation>
    <scope>NUCLEOTIDE SEQUENCE [LARGE SCALE GENOMIC DNA]</scope>
    <source>
        <strain evidence="3">JCM 17017</strain>
    </source>
</reference>
<dbReference type="Proteomes" id="UP001501624">
    <property type="component" value="Unassembled WGS sequence"/>
</dbReference>
<organism evidence="2 3">
    <name type="scientific">Amycolatopsis tucumanensis</name>
    <dbReference type="NCBI Taxonomy" id="401106"/>
    <lineage>
        <taxon>Bacteria</taxon>
        <taxon>Bacillati</taxon>
        <taxon>Actinomycetota</taxon>
        <taxon>Actinomycetes</taxon>
        <taxon>Pseudonocardiales</taxon>
        <taxon>Pseudonocardiaceae</taxon>
        <taxon>Amycolatopsis</taxon>
    </lineage>
</organism>
<proteinExistence type="predicted"/>
<dbReference type="InterPro" id="IPR046036">
    <property type="entry name" value="DUF5994"/>
</dbReference>
<evidence type="ECO:0000313" key="2">
    <source>
        <dbReference type="EMBL" id="GAA3788474.1"/>
    </source>
</evidence>